<dbReference type="PANTHER" id="PTHR43685">
    <property type="entry name" value="GLYCOSYLTRANSFERASE"/>
    <property type="match status" value="1"/>
</dbReference>
<keyword evidence="3" id="KW-1185">Reference proteome</keyword>
<reference evidence="2 3" key="1">
    <citation type="submission" date="2016-11" db="EMBL/GenBank/DDBJ databases">
        <title>Draft Genome Sequences of Nine Cyanobacterial Strains from Diverse Habitats.</title>
        <authorList>
            <person name="Zhu T."/>
            <person name="Hou S."/>
            <person name="Lu X."/>
            <person name="Hess W.R."/>
        </authorList>
    </citation>
    <scope>NUCLEOTIDE SEQUENCE [LARGE SCALE GENOMIC DNA]</scope>
    <source>
        <strain evidence="2 3">NIES-30</strain>
    </source>
</reference>
<dbReference type="EMBL" id="MRCG01000006">
    <property type="protein sequence ID" value="OKH48412.1"/>
    <property type="molecule type" value="Genomic_DNA"/>
</dbReference>
<proteinExistence type="predicted"/>
<dbReference type="InterPro" id="IPR029044">
    <property type="entry name" value="Nucleotide-diphossugar_trans"/>
</dbReference>
<dbReference type="CDD" id="cd00761">
    <property type="entry name" value="Glyco_tranf_GTA_type"/>
    <property type="match status" value="1"/>
</dbReference>
<dbReference type="RefSeq" id="WP_073608339.1">
    <property type="nucleotide sequence ID" value="NZ_MRCG01000006.1"/>
</dbReference>
<dbReference type="Pfam" id="PF00535">
    <property type="entry name" value="Glycos_transf_2"/>
    <property type="match status" value="1"/>
</dbReference>
<dbReference type="Gene3D" id="3.90.550.10">
    <property type="entry name" value="Spore Coat Polysaccharide Biosynthesis Protein SpsA, Chain A"/>
    <property type="match status" value="1"/>
</dbReference>
<dbReference type="STRING" id="549789.NIES30_10330"/>
<dbReference type="InterPro" id="IPR050834">
    <property type="entry name" value="Glycosyltransf_2"/>
</dbReference>
<name>A0A1U7J663_9CYAN</name>
<evidence type="ECO:0000259" key="1">
    <source>
        <dbReference type="Pfam" id="PF00535"/>
    </source>
</evidence>
<gene>
    <name evidence="2" type="ORF">NIES30_10330</name>
</gene>
<dbReference type="InterPro" id="IPR001173">
    <property type="entry name" value="Glyco_trans_2-like"/>
</dbReference>
<protein>
    <recommendedName>
        <fullName evidence="1">Glycosyltransferase 2-like domain-containing protein</fullName>
    </recommendedName>
</protein>
<dbReference type="PANTHER" id="PTHR43685:SF2">
    <property type="entry name" value="GLYCOSYLTRANSFERASE 2-LIKE DOMAIN-CONTAINING PROTEIN"/>
    <property type="match status" value="1"/>
</dbReference>
<organism evidence="2 3">
    <name type="scientific">Phormidium tenue NIES-30</name>
    <dbReference type="NCBI Taxonomy" id="549789"/>
    <lineage>
        <taxon>Bacteria</taxon>
        <taxon>Bacillati</taxon>
        <taxon>Cyanobacteriota</taxon>
        <taxon>Cyanophyceae</taxon>
        <taxon>Oscillatoriophycideae</taxon>
        <taxon>Oscillatoriales</taxon>
        <taxon>Oscillatoriaceae</taxon>
        <taxon>Phormidium</taxon>
    </lineage>
</organism>
<evidence type="ECO:0000313" key="3">
    <source>
        <dbReference type="Proteomes" id="UP000185557"/>
    </source>
</evidence>
<dbReference type="AlphaFoldDB" id="A0A1U7J663"/>
<comment type="caution">
    <text evidence="2">The sequence shown here is derived from an EMBL/GenBank/DDBJ whole genome shotgun (WGS) entry which is preliminary data.</text>
</comment>
<evidence type="ECO:0000313" key="2">
    <source>
        <dbReference type="EMBL" id="OKH48412.1"/>
    </source>
</evidence>
<dbReference type="Proteomes" id="UP000185557">
    <property type="component" value="Unassembled WGS sequence"/>
</dbReference>
<accession>A0A1U7J663</accession>
<feature type="domain" description="Glycosyltransferase 2-like" evidence="1">
    <location>
        <begin position="12"/>
        <end position="137"/>
    </location>
</feature>
<dbReference type="OrthoDB" id="9812327at2"/>
<sequence>MVNLTASTPDISVVIPTYNRADILSRTIDSVLQQTHQNLELIIVDDGSTDGTAALVSAIDDARVRFMPLGENRGGGYARNQGIKAAAGKYIALLDSDDEWLPNKLELQIALLDSATDPKVAAAYCTYYERHELTKRDVFIGTTHAGDIFDRLLAGWCPPSSAVLTHREALLEVDGFDENLPSFQDFDLWLRLAQAGYRFVVVDQPMLIKHVHSGLQVSTNPAAKLKGFEIFEQRWGQTIQQRLSVQTYERWAAQHLAYVQLSQFRVALAKGKILAAWKFFIGMTQYLPHSRKLMVKGFLFAILGSKRYAKLAESNAVKGS</sequence>
<dbReference type="SUPFAM" id="SSF53448">
    <property type="entry name" value="Nucleotide-diphospho-sugar transferases"/>
    <property type="match status" value="1"/>
</dbReference>